<feature type="compositionally biased region" description="Basic residues" evidence="2">
    <location>
        <begin position="236"/>
        <end position="245"/>
    </location>
</feature>
<reference evidence="3 4" key="1">
    <citation type="submission" date="2019-01" db="EMBL/GenBank/DDBJ databases">
        <title>Sequencing of cultivated peanut Arachis hypogaea provides insights into genome evolution and oil improvement.</title>
        <authorList>
            <person name="Chen X."/>
        </authorList>
    </citation>
    <scope>NUCLEOTIDE SEQUENCE [LARGE SCALE GENOMIC DNA]</scope>
    <source>
        <strain evidence="4">cv. Fuhuasheng</strain>
        <tissue evidence="3">Leaves</tissue>
    </source>
</reference>
<evidence type="ECO:0000313" key="4">
    <source>
        <dbReference type="Proteomes" id="UP000289738"/>
    </source>
</evidence>
<gene>
    <name evidence="3" type="ORF">Ahy_B09g095790</name>
</gene>
<feature type="region of interest" description="Disordered" evidence="2">
    <location>
        <begin position="219"/>
        <end position="275"/>
    </location>
</feature>
<dbReference type="AlphaFoldDB" id="A0A444XGE9"/>
<evidence type="ECO:0000256" key="1">
    <source>
        <dbReference type="RuleBase" id="RU367018"/>
    </source>
</evidence>
<organism evidence="3 4">
    <name type="scientific">Arachis hypogaea</name>
    <name type="common">Peanut</name>
    <dbReference type="NCBI Taxonomy" id="3818"/>
    <lineage>
        <taxon>Eukaryota</taxon>
        <taxon>Viridiplantae</taxon>
        <taxon>Streptophyta</taxon>
        <taxon>Embryophyta</taxon>
        <taxon>Tracheophyta</taxon>
        <taxon>Spermatophyta</taxon>
        <taxon>Magnoliopsida</taxon>
        <taxon>eudicotyledons</taxon>
        <taxon>Gunneridae</taxon>
        <taxon>Pentapetalae</taxon>
        <taxon>rosids</taxon>
        <taxon>fabids</taxon>
        <taxon>Fabales</taxon>
        <taxon>Fabaceae</taxon>
        <taxon>Papilionoideae</taxon>
        <taxon>50 kb inversion clade</taxon>
        <taxon>dalbergioids sensu lato</taxon>
        <taxon>Dalbergieae</taxon>
        <taxon>Pterocarpus clade</taxon>
        <taxon>Arachis</taxon>
    </lineage>
</organism>
<keyword evidence="4" id="KW-1185">Reference proteome</keyword>
<comment type="caution">
    <text evidence="3">The sequence shown here is derived from an EMBL/GenBank/DDBJ whole genome shotgun (WGS) entry which is preliminary data.</text>
</comment>
<proteinExistence type="inferred from homology"/>
<comment type="similarity">
    <text evidence="1">Belongs to the FHY3/FAR1 family.</text>
</comment>
<dbReference type="InterPro" id="IPR031052">
    <property type="entry name" value="FHY3/FAR1"/>
</dbReference>
<keyword evidence="1" id="KW-0862">Zinc</keyword>
<keyword evidence="1" id="KW-0863">Zinc-finger</keyword>
<sequence>MTTVLQIKLNKNMNWMLLASIPLSLVLLPLLLKNSFKRNILMQSLMSFKRSLEQRLISFQQKKHEEGYVVTYKVIEEIENVDKMFDVTYKVSFDSSTSDVSFQCHLFESKGILCRHTLSVLGLERVKKLPNKYILDRWKKTLKRKHSSIKCSHDPSRLEPVKKRYDEMCKQFYDIAKVAAASEELTETVHRILDSIWVMLVEPKASSMDNVDNQNLNEVDENANDLEIHNPQQVSRKGRRRKKRLQSTVEKIVKQGRKKHTKNVKERSHASSVFD</sequence>
<dbReference type="EMBL" id="SDMP01000019">
    <property type="protein sequence ID" value="RYQ88816.1"/>
    <property type="molecule type" value="Genomic_DNA"/>
</dbReference>
<evidence type="ECO:0000256" key="2">
    <source>
        <dbReference type="SAM" id="MobiDB-lite"/>
    </source>
</evidence>
<dbReference type="GO" id="GO:0006355">
    <property type="term" value="P:regulation of DNA-templated transcription"/>
    <property type="evidence" value="ECO:0007669"/>
    <property type="project" value="UniProtKB-UniRule"/>
</dbReference>
<dbReference type="Proteomes" id="UP000289738">
    <property type="component" value="Chromosome B09"/>
</dbReference>
<dbReference type="GO" id="GO:0005634">
    <property type="term" value="C:nucleus"/>
    <property type="evidence" value="ECO:0007669"/>
    <property type="project" value="UniProtKB-SubCell"/>
</dbReference>
<evidence type="ECO:0000313" key="3">
    <source>
        <dbReference type="EMBL" id="RYQ88816.1"/>
    </source>
</evidence>
<dbReference type="PANTHER" id="PTHR31669">
    <property type="entry name" value="PROTEIN FAR1-RELATED SEQUENCE 10-RELATED"/>
    <property type="match status" value="1"/>
</dbReference>
<accession>A0A444XGE9</accession>
<keyword evidence="1" id="KW-0539">Nucleus</keyword>
<keyword evidence="1" id="KW-0479">Metal-binding</keyword>
<protein>
    <recommendedName>
        <fullName evidence="1">Protein FAR1-RELATED SEQUENCE</fullName>
    </recommendedName>
</protein>
<dbReference type="GO" id="GO:0008270">
    <property type="term" value="F:zinc ion binding"/>
    <property type="evidence" value="ECO:0007669"/>
    <property type="project" value="UniProtKB-UniRule"/>
</dbReference>
<name>A0A444XGE9_ARAHY</name>
<comment type="subcellular location">
    <subcellularLocation>
        <location evidence="1">Nucleus</location>
    </subcellularLocation>
</comment>
<comment type="function">
    <text evidence="1">Putative transcription activator involved in regulating light control of development.</text>
</comment>
<dbReference type="PANTHER" id="PTHR31669:SF283">
    <property type="entry name" value="PROTEIN FAR1-RELATED SEQUENCE"/>
    <property type="match status" value="1"/>
</dbReference>
<dbReference type="STRING" id="3818.A0A444XGE9"/>